<organism evidence="2 5">
    <name type="scientific">Saccharopolyspora kobensis</name>
    <dbReference type="NCBI Taxonomy" id="146035"/>
    <lineage>
        <taxon>Bacteria</taxon>
        <taxon>Bacillati</taxon>
        <taxon>Actinomycetota</taxon>
        <taxon>Actinomycetes</taxon>
        <taxon>Pseudonocardiales</taxon>
        <taxon>Pseudonocardiaceae</taxon>
        <taxon>Saccharopolyspora</taxon>
    </lineage>
</organism>
<feature type="transmembrane region" description="Helical" evidence="1">
    <location>
        <begin position="20"/>
        <end position="42"/>
    </location>
</feature>
<feature type="transmembrane region" description="Helical" evidence="1">
    <location>
        <begin position="48"/>
        <end position="72"/>
    </location>
</feature>
<keyword evidence="1" id="KW-0472">Membrane</keyword>
<keyword evidence="1" id="KW-1133">Transmembrane helix</keyword>
<protein>
    <submittedName>
        <fullName evidence="2">Uncharacterized protein</fullName>
    </submittedName>
</protein>
<dbReference type="EMBL" id="FOME01000008">
    <property type="protein sequence ID" value="SFE03830.1"/>
    <property type="molecule type" value="Genomic_DNA"/>
</dbReference>
<dbReference type="Proteomes" id="UP000199690">
    <property type="component" value="Unassembled WGS sequence"/>
</dbReference>
<accession>A0A1H6DRT2</accession>
<dbReference type="EMBL" id="FNVB01000007">
    <property type="protein sequence ID" value="SEG87989.1"/>
    <property type="molecule type" value="Genomic_DNA"/>
</dbReference>
<gene>
    <name evidence="2" type="ORF">SAMN02982929_04884</name>
    <name evidence="3" type="ORF">SAMN05216506_108144</name>
</gene>
<evidence type="ECO:0000313" key="3">
    <source>
        <dbReference type="EMBL" id="SFE03830.1"/>
    </source>
</evidence>
<sequence>MIKGAWFRGPTPEQRNRIALFGKALLTAVFSAAQMWSASVLLEVVEAGVVLFAFVLVLSAAFIAVLDGWLGVWRFAAASRSSEDCGG</sequence>
<dbReference type="AlphaFoldDB" id="A0A1H6DRT2"/>
<name>A0A1H6DRT2_9PSEU</name>
<evidence type="ECO:0000313" key="2">
    <source>
        <dbReference type="EMBL" id="SEG87989.1"/>
    </source>
</evidence>
<dbReference type="RefSeq" id="WP_093354881.1">
    <property type="nucleotide sequence ID" value="NZ_FNVB01000007.1"/>
</dbReference>
<evidence type="ECO:0000313" key="4">
    <source>
        <dbReference type="Proteomes" id="UP000199690"/>
    </source>
</evidence>
<keyword evidence="1" id="KW-0812">Transmembrane</keyword>
<keyword evidence="4" id="KW-1185">Reference proteome</keyword>
<reference evidence="4 5" key="1">
    <citation type="submission" date="2016-10" db="EMBL/GenBank/DDBJ databases">
        <authorList>
            <person name="Varghese N."/>
            <person name="Submissions S."/>
        </authorList>
    </citation>
    <scope>NUCLEOTIDE SEQUENCE [LARGE SCALE GENOMIC DNA]</scope>
    <source>
        <strain evidence="5">ATCC 20501</strain>
        <strain evidence="3 4">CGMCC 4.3529</strain>
    </source>
</reference>
<evidence type="ECO:0000256" key="1">
    <source>
        <dbReference type="SAM" id="Phobius"/>
    </source>
</evidence>
<proteinExistence type="predicted"/>
<accession>A0A1I1XEM1</accession>
<reference evidence="2" key="2">
    <citation type="submission" date="2016-10" db="EMBL/GenBank/DDBJ databases">
        <authorList>
            <person name="de Groot N.N."/>
        </authorList>
    </citation>
    <scope>NUCLEOTIDE SEQUENCE [LARGE SCALE GENOMIC DNA]</scope>
    <source>
        <strain evidence="2">ATCC 20501</strain>
    </source>
</reference>
<dbReference type="Proteomes" id="UP000236729">
    <property type="component" value="Unassembled WGS sequence"/>
</dbReference>
<evidence type="ECO:0000313" key="5">
    <source>
        <dbReference type="Proteomes" id="UP000236729"/>
    </source>
</evidence>